<proteinExistence type="predicted"/>
<evidence type="ECO:0008006" key="3">
    <source>
        <dbReference type="Google" id="ProtNLM"/>
    </source>
</evidence>
<accession>A0A510VPF2</accession>
<reference evidence="1 2" key="1">
    <citation type="submission" date="2019-07" db="EMBL/GenBank/DDBJ databases">
        <title>Whole genome shotgun sequence of Lactobacillus siliginis NBRC 101315.</title>
        <authorList>
            <person name="Hosoyama A."/>
            <person name="Uohara A."/>
            <person name="Ohji S."/>
            <person name="Ichikawa N."/>
        </authorList>
    </citation>
    <scope>NUCLEOTIDE SEQUENCE [LARGE SCALE GENOMIC DNA]</scope>
    <source>
        <strain evidence="1 2">NBRC 101315</strain>
    </source>
</reference>
<dbReference type="Proteomes" id="UP000321429">
    <property type="component" value="Unassembled WGS sequence"/>
</dbReference>
<gene>
    <name evidence="1" type="ORF">LSI01_11240</name>
</gene>
<name>A0A510VPF2_9LACO</name>
<sequence length="47" mass="5555">MYYFLNTSFNEKKSGIEHAEMKRLGMFNDHQEAAKIVTRRFGACRVE</sequence>
<comment type="caution">
    <text evidence="1">The sequence shown here is derived from an EMBL/GenBank/DDBJ whole genome shotgun (WGS) entry which is preliminary data.</text>
</comment>
<dbReference type="Gene3D" id="3.40.50.2000">
    <property type="entry name" value="Glycogen Phosphorylase B"/>
    <property type="match status" value="1"/>
</dbReference>
<dbReference type="AlphaFoldDB" id="A0A510VPF2"/>
<evidence type="ECO:0000313" key="2">
    <source>
        <dbReference type="Proteomes" id="UP000321429"/>
    </source>
</evidence>
<evidence type="ECO:0000313" key="1">
    <source>
        <dbReference type="EMBL" id="GEK28813.1"/>
    </source>
</evidence>
<organism evidence="1 2">
    <name type="scientific">Furfurilactobacillus siliginis</name>
    <dbReference type="NCBI Taxonomy" id="348151"/>
    <lineage>
        <taxon>Bacteria</taxon>
        <taxon>Bacillati</taxon>
        <taxon>Bacillota</taxon>
        <taxon>Bacilli</taxon>
        <taxon>Lactobacillales</taxon>
        <taxon>Lactobacillaceae</taxon>
        <taxon>Furfurilactobacillus</taxon>
    </lineage>
</organism>
<protein>
    <recommendedName>
        <fullName evidence="3">Transposase</fullName>
    </recommendedName>
</protein>
<dbReference type="EMBL" id="BJUD01000019">
    <property type="protein sequence ID" value="GEK28813.1"/>
    <property type="molecule type" value="Genomic_DNA"/>
</dbReference>